<gene>
    <name evidence="10" type="primary">pckA</name>
    <name evidence="12" type="ORF">BSZ36_08805</name>
</gene>
<dbReference type="InterPro" id="IPR001272">
    <property type="entry name" value="PEP_carboxykinase_ATP"/>
</dbReference>
<dbReference type="GO" id="GO:0046872">
    <property type="term" value="F:metal ion binding"/>
    <property type="evidence" value="ECO:0007669"/>
    <property type="project" value="UniProtKB-KW"/>
</dbReference>
<protein>
    <recommendedName>
        <fullName evidence="3 10">Phosphoenolpyruvate carboxykinase (ATP)</fullName>
        <shortName evidence="10">PCK</shortName>
        <shortName evidence="10">PEP carboxykinase</shortName>
        <shortName evidence="10">PEPCK</shortName>
        <ecNumber evidence="3 10">4.1.1.49</ecNumber>
    </recommendedName>
</protein>
<feature type="binding site" evidence="10">
    <location>
        <position position="202"/>
    </location>
    <ligand>
        <name>substrate</name>
    </ligand>
</feature>
<evidence type="ECO:0000256" key="3">
    <source>
        <dbReference type="ARBA" id="ARBA00012363"/>
    </source>
</evidence>
<dbReference type="Proteomes" id="UP000216446">
    <property type="component" value="Unassembled WGS sequence"/>
</dbReference>
<comment type="function">
    <text evidence="10">Involved in the gluconeogenesis. Catalyzes the conversion of oxaloacetate (OAA) to phosphoenolpyruvate (PEP) through direct phosphoryl transfer between the nucleoside triphosphate and OAA.</text>
</comment>
<evidence type="ECO:0000256" key="9">
    <source>
        <dbReference type="ARBA" id="ARBA00047371"/>
    </source>
</evidence>
<comment type="subcellular location">
    <subcellularLocation>
        <location evidence="10">Cytoplasm</location>
    </subcellularLocation>
</comment>
<dbReference type="PIRSF" id="PIRSF006294">
    <property type="entry name" value="PEP_crbxkin"/>
    <property type="match status" value="1"/>
</dbReference>
<sequence>MHAPDSLLRHLDSLGLGGSETLYYNLPPARLVELAVRRGEGRLVADGPLATRTDPHTGRSPNDRFVVREPGTESEVGWGKTNVPISEDSFDHLLKEMGRYARGRTLFVRDCYAGADPRYRVKVRVITEEAWHSLFAYNMFLRPADGESTEDFDPDYTVVDLCDFNAKPDKVQELNSSTFVTLHLSRGLVLIGGTHYAGEIKKSIFSALNFVLPAKGVLPMHCSANEATDGSNTAVFFGLSGTGKTTLSADASRTLIGDDEHGWSDHGVFNFEGGCYAKAIRLSPEGEPEIYNTTKQFGTLVENVILREDRSIDFDDGTITENTRISYPIYRIPNASENGQGGQPETVVFLTADAFGVLPPISKLTPEQAMYHFLSGYTAKVAGTERGVTEPKATFSACFGEPFMVRPPSAYAEMLGEKIREHDARVFLVNTGWTGGPYGTGSRMKLALTRRMLDAALSGELDNVPTTEDPVFGLAIPNAIEGVPSDVLVPRNTWASGEDYDEKAGQLAQMFADNFEKYAANVSEAVREAGPRVTATA</sequence>
<accession>A0A259TZE0</accession>
<dbReference type="EC" id="4.1.1.49" evidence="3 10"/>
<comment type="caution">
    <text evidence="12">The sequence shown here is derived from an EMBL/GenBank/DDBJ whole genome shotgun (WGS) entry which is preliminary data.</text>
</comment>
<dbReference type="Gene3D" id="3.90.228.20">
    <property type="match status" value="1"/>
</dbReference>
<feature type="binding site" evidence="10">
    <location>
        <position position="59"/>
    </location>
    <ligand>
        <name>substrate</name>
    </ligand>
</feature>
<dbReference type="OrthoDB" id="9806325at2"/>
<comment type="cofactor">
    <cofactor evidence="10">
        <name>Mn(2+)</name>
        <dbReference type="ChEBI" id="CHEBI:29035"/>
    </cofactor>
    <text evidence="10">Binds 1 Mn(2+) ion per subunit.</text>
</comment>
<organism evidence="12 13">
    <name type="scientific">Rubricoccus marinus</name>
    <dbReference type="NCBI Taxonomy" id="716817"/>
    <lineage>
        <taxon>Bacteria</taxon>
        <taxon>Pseudomonadati</taxon>
        <taxon>Rhodothermota</taxon>
        <taxon>Rhodothermia</taxon>
        <taxon>Rhodothermales</taxon>
        <taxon>Rubricoccaceae</taxon>
        <taxon>Rubricoccus</taxon>
    </lineage>
</organism>
<dbReference type="Gene3D" id="2.170.8.10">
    <property type="entry name" value="Phosphoenolpyruvate Carboxykinase, domain 2"/>
    <property type="match status" value="1"/>
</dbReference>
<comment type="similarity">
    <text evidence="2 10">Belongs to the phosphoenolpyruvate carboxykinase (ATP) family.</text>
</comment>
<feature type="binding site" evidence="10">
    <location>
        <position position="324"/>
    </location>
    <ligand>
        <name>substrate</name>
    </ligand>
</feature>
<evidence type="ECO:0000256" key="5">
    <source>
        <dbReference type="ARBA" id="ARBA00022741"/>
    </source>
</evidence>
<feature type="binding site" evidence="10">
    <location>
        <position position="287"/>
    </location>
    <ligand>
        <name>ATP</name>
        <dbReference type="ChEBI" id="CHEBI:30616"/>
    </ligand>
</feature>
<comment type="pathway">
    <text evidence="1 10">Carbohydrate biosynthesis; gluconeogenesis.</text>
</comment>
<reference evidence="12 13" key="1">
    <citation type="submission" date="2016-11" db="EMBL/GenBank/DDBJ databases">
        <title>Study of marine rhodopsin-containing bacteria.</title>
        <authorList>
            <person name="Yoshizawa S."/>
            <person name="Kumagai Y."/>
            <person name="Kogure K."/>
        </authorList>
    </citation>
    <scope>NUCLEOTIDE SEQUENCE [LARGE SCALE GENOMIC DNA]</scope>
    <source>
        <strain evidence="12 13">SG-29</strain>
    </source>
</reference>
<keyword evidence="7 10" id="KW-0067">ATP-binding</keyword>
<keyword evidence="12" id="KW-0808">Transferase</keyword>
<evidence type="ECO:0000256" key="10">
    <source>
        <dbReference type="HAMAP-Rule" id="MF_00453"/>
    </source>
</evidence>
<dbReference type="InterPro" id="IPR015994">
    <property type="entry name" value="PEPCK_ATP_CS"/>
</dbReference>
<dbReference type="PANTHER" id="PTHR30031">
    <property type="entry name" value="PHOSPHOENOLPYRUVATE CARBOXYKINASE ATP"/>
    <property type="match status" value="1"/>
</dbReference>
<evidence type="ECO:0000256" key="4">
    <source>
        <dbReference type="ARBA" id="ARBA00022432"/>
    </source>
</evidence>
<dbReference type="GO" id="GO:0004612">
    <property type="term" value="F:phosphoenolpyruvate carboxykinase (ATP) activity"/>
    <property type="evidence" value="ECO:0007669"/>
    <property type="project" value="UniProtKB-UniRule"/>
</dbReference>
<dbReference type="NCBIfam" id="TIGR00224">
    <property type="entry name" value="pckA"/>
    <property type="match status" value="1"/>
</dbReference>
<keyword evidence="10" id="KW-0479">Metal-binding</keyword>
<feature type="binding site" evidence="10">
    <location>
        <position position="202"/>
    </location>
    <ligand>
        <name>ATP</name>
        <dbReference type="ChEBI" id="CHEBI:30616"/>
    </ligand>
</feature>
<dbReference type="NCBIfam" id="NF006821">
    <property type="entry name" value="PRK09344.1-3"/>
    <property type="match status" value="1"/>
</dbReference>
<dbReference type="GO" id="GO:0005829">
    <property type="term" value="C:cytosol"/>
    <property type="evidence" value="ECO:0007669"/>
    <property type="project" value="TreeGrafter"/>
</dbReference>
<evidence type="ECO:0000256" key="1">
    <source>
        <dbReference type="ARBA" id="ARBA00004742"/>
    </source>
</evidence>
<feature type="region of interest" description="Disordered" evidence="11">
    <location>
        <begin position="46"/>
        <end position="66"/>
    </location>
</feature>
<dbReference type="UniPathway" id="UPA00138"/>
<comment type="catalytic activity">
    <reaction evidence="9 10">
        <text>oxaloacetate + ATP = phosphoenolpyruvate + ADP + CO2</text>
        <dbReference type="Rhea" id="RHEA:18617"/>
        <dbReference type="ChEBI" id="CHEBI:16452"/>
        <dbReference type="ChEBI" id="CHEBI:16526"/>
        <dbReference type="ChEBI" id="CHEBI:30616"/>
        <dbReference type="ChEBI" id="CHEBI:58702"/>
        <dbReference type="ChEBI" id="CHEBI:456216"/>
        <dbReference type="EC" id="4.1.1.49"/>
    </reaction>
</comment>
<dbReference type="AlphaFoldDB" id="A0A259TZE0"/>
<dbReference type="HAMAP" id="MF_00453">
    <property type="entry name" value="PEPCK_ATP"/>
    <property type="match status" value="1"/>
</dbReference>
<dbReference type="FunCoup" id="A0A259TZE0">
    <property type="interactions" value="328"/>
</dbReference>
<keyword evidence="13" id="KW-1185">Reference proteome</keyword>
<evidence type="ECO:0000256" key="7">
    <source>
        <dbReference type="ARBA" id="ARBA00022840"/>
    </source>
</evidence>
<feature type="binding site" evidence="10">
    <location>
        <position position="449"/>
    </location>
    <ligand>
        <name>ATP</name>
        <dbReference type="ChEBI" id="CHEBI:30616"/>
    </ligand>
</feature>
<name>A0A259TZE0_9BACT</name>
<dbReference type="RefSeq" id="WP_094547974.1">
    <property type="nucleotide sequence ID" value="NZ_MQWB01000001.1"/>
</dbReference>
<dbReference type="InterPro" id="IPR008210">
    <property type="entry name" value="PEP_carboxykinase_N"/>
</dbReference>
<evidence type="ECO:0000256" key="8">
    <source>
        <dbReference type="ARBA" id="ARBA00023239"/>
    </source>
</evidence>
<keyword evidence="8 10" id="KW-0456">Lyase</keyword>
<keyword evidence="12" id="KW-0418">Kinase</keyword>
<dbReference type="InParanoid" id="A0A259TZE0"/>
<feature type="binding site" evidence="10">
    <location>
        <position position="221"/>
    </location>
    <ligand>
        <name>Mn(2+)</name>
        <dbReference type="ChEBI" id="CHEBI:29035"/>
    </ligand>
</feature>
<keyword evidence="5 10" id="KW-0547">Nucleotide-binding</keyword>
<evidence type="ECO:0000256" key="6">
    <source>
        <dbReference type="ARBA" id="ARBA00022793"/>
    </source>
</evidence>
<keyword evidence="4 10" id="KW-0312">Gluconeogenesis</keyword>
<dbReference type="Pfam" id="PF01293">
    <property type="entry name" value="PEPCK_ATP"/>
    <property type="match status" value="1"/>
</dbReference>
<comment type="caution">
    <text evidence="10">Lacks conserved residue(s) required for the propagation of feature annotation.</text>
</comment>
<dbReference type="EMBL" id="MQWB01000001">
    <property type="protein sequence ID" value="OZC03060.1"/>
    <property type="molecule type" value="Genomic_DNA"/>
</dbReference>
<dbReference type="CDD" id="cd00484">
    <property type="entry name" value="PEPCK_ATP"/>
    <property type="match status" value="1"/>
</dbReference>
<feature type="binding site" evidence="10">
    <location>
        <position position="202"/>
    </location>
    <ligand>
        <name>Mn(2+)</name>
        <dbReference type="ChEBI" id="CHEBI:29035"/>
    </ligand>
</feature>
<dbReference type="PROSITE" id="PS00532">
    <property type="entry name" value="PEPCK_ATP"/>
    <property type="match status" value="1"/>
</dbReference>
<keyword evidence="6 10" id="KW-0210">Decarboxylase</keyword>
<evidence type="ECO:0000313" key="12">
    <source>
        <dbReference type="EMBL" id="OZC03060.1"/>
    </source>
</evidence>
<feature type="compositionally biased region" description="Basic and acidic residues" evidence="11">
    <location>
        <begin position="53"/>
        <end position="66"/>
    </location>
</feature>
<dbReference type="GO" id="GO:0006094">
    <property type="term" value="P:gluconeogenesis"/>
    <property type="evidence" value="ECO:0007669"/>
    <property type="project" value="UniProtKB-UniRule"/>
</dbReference>
<keyword evidence="10" id="KW-0464">Manganese</keyword>
<feature type="binding site" evidence="10">
    <location>
        <position position="324"/>
    </location>
    <ligand>
        <name>ATP</name>
        <dbReference type="ChEBI" id="CHEBI:30616"/>
    </ligand>
</feature>
<proteinExistence type="inferred from homology"/>
<dbReference type="GO" id="GO:0016301">
    <property type="term" value="F:kinase activity"/>
    <property type="evidence" value="ECO:0007669"/>
    <property type="project" value="UniProtKB-KW"/>
</dbReference>
<feature type="binding site" evidence="10">
    <location>
        <begin position="238"/>
        <end position="246"/>
    </location>
    <ligand>
        <name>ATP</name>
        <dbReference type="ChEBI" id="CHEBI:30616"/>
    </ligand>
</feature>
<dbReference type="PANTHER" id="PTHR30031:SF0">
    <property type="entry name" value="PHOSPHOENOLPYRUVATE CARBOXYKINASE (ATP)"/>
    <property type="match status" value="1"/>
</dbReference>
<evidence type="ECO:0000313" key="13">
    <source>
        <dbReference type="Proteomes" id="UP000216446"/>
    </source>
</evidence>
<keyword evidence="12" id="KW-0670">Pyruvate</keyword>
<feature type="binding site" evidence="10">
    <location>
        <position position="221"/>
    </location>
    <ligand>
        <name>ATP</name>
        <dbReference type="ChEBI" id="CHEBI:30616"/>
    </ligand>
</feature>
<dbReference type="InterPro" id="IPR013035">
    <property type="entry name" value="PEP_carboxykinase_C"/>
</dbReference>
<feature type="binding site" evidence="10">
    <location>
        <position position="259"/>
    </location>
    <ligand>
        <name>Mn(2+)</name>
        <dbReference type="ChEBI" id="CHEBI:29035"/>
    </ligand>
</feature>
<keyword evidence="10" id="KW-0963">Cytoplasm</keyword>
<dbReference type="SUPFAM" id="SSF53795">
    <property type="entry name" value="PEP carboxykinase-like"/>
    <property type="match status" value="1"/>
</dbReference>
<dbReference type="SUPFAM" id="SSF68923">
    <property type="entry name" value="PEP carboxykinase N-terminal domain"/>
    <property type="match status" value="1"/>
</dbReference>
<feature type="binding site" evidence="10">
    <location>
        <position position="196"/>
    </location>
    <ligand>
        <name>substrate</name>
    </ligand>
</feature>
<evidence type="ECO:0000256" key="11">
    <source>
        <dbReference type="SAM" id="MobiDB-lite"/>
    </source>
</evidence>
<dbReference type="GO" id="GO:0005524">
    <property type="term" value="F:ATP binding"/>
    <property type="evidence" value="ECO:0007669"/>
    <property type="project" value="UniProtKB-UniRule"/>
</dbReference>
<dbReference type="NCBIfam" id="NF006820">
    <property type="entry name" value="PRK09344.1-2"/>
    <property type="match status" value="1"/>
</dbReference>
<evidence type="ECO:0000256" key="2">
    <source>
        <dbReference type="ARBA" id="ARBA00006052"/>
    </source>
</evidence>
<dbReference type="Gene3D" id="3.40.449.10">
    <property type="entry name" value="Phosphoenolpyruvate Carboxykinase, domain 1"/>
    <property type="match status" value="1"/>
</dbReference>